<comment type="caution">
    <text evidence="1">The sequence shown here is derived from an EMBL/GenBank/DDBJ whole genome shotgun (WGS) entry which is preliminary data.</text>
</comment>
<evidence type="ECO:0000313" key="1">
    <source>
        <dbReference type="EMBL" id="MDT8506302.1"/>
    </source>
</evidence>
<protein>
    <recommendedName>
        <fullName evidence="3">ParB/Sulfiredoxin domain-containing protein</fullName>
    </recommendedName>
</protein>
<reference evidence="1" key="1">
    <citation type="submission" date="2023-08" db="EMBL/GenBank/DDBJ databases">
        <title>Study of Resistomes in environmental pathogenic environmental.</title>
        <authorList>
            <person name="Bhattacharjee A."/>
            <person name="Singh A.K."/>
        </authorList>
    </citation>
    <scope>NUCLEOTIDE SEQUENCE</scope>
    <source>
        <strain evidence="1">S1</strain>
    </source>
</reference>
<dbReference type="RefSeq" id="WP_268378108.1">
    <property type="nucleotide sequence ID" value="NZ_JAPQTC020000007.1"/>
</dbReference>
<keyword evidence="2" id="KW-1185">Reference proteome</keyword>
<dbReference type="EMBL" id="JAPQTC020000007">
    <property type="protein sequence ID" value="MDT8506302.1"/>
    <property type="molecule type" value="Genomic_DNA"/>
</dbReference>
<dbReference type="SUPFAM" id="SSF110849">
    <property type="entry name" value="ParB/Sulfiredoxin"/>
    <property type="match status" value="1"/>
</dbReference>
<evidence type="ECO:0008006" key="3">
    <source>
        <dbReference type="Google" id="ProtNLM"/>
    </source>
</evidence>
<proteinExistence type="predicted"/>
<organism evidence="1 2">
    <name type="scientific">Alcaligenes nematophilus</name>
    <dbReference type="NCBI Taxonomy" id="2994643"/>
    <lineage>
        <taxon>Bacteria</taxon>
        <taxon>Pseudomonadati</taxon>
        <taxon>Pseudomonadota</taxon>
        <taxon>Betaproteobacteria</taxon>
        <taxon>Burkholderiales</taxon>
        <taxon>Alcaligenaceae</taxon>
        <taxon>Alcaligenes</taxon>
    </lineage>
</organism>
<name>A0ABU3MXJ3_9BURK</name>
<dbReference type="InterPro" id="IPR036086">
    <property type="entry name" value="ParB/Sulfiredoxin_sf"/>
</dbReference>
<gene>
    <name evidence="1" type="ORF">OYC61_018505</name>
</gene>
<sequence>MDTDRTNGADVNSDLKTRNEVLANLRGEDSESFKEKDKERQEIIDEAKQYCYKNPKDWPILVFNWDLKAKSQRHALDGLTQKEFEEYNPQGLCLGYVVLQNFDEKLSRRNRRTEDDLWKVGDKSKLAQAIAYAARGLPITPPIATVTIDAKEVCLAGGNHRYTAAKFSGEAKIPIYVAPNDVKAVSELVTVCWCKAS</sequence>
<dbReference type="Proteomes" id="UP001074635">
    <property type="component" value="Unassembled WGS sequence"/>
</dbReference>
<accession>A0ABU3MXJ3</accession>
<evidence type="ECO:0000313" key="2">
    <source>
        <dbReference type="Proteomes" id="UP001074635"/>
    </source>
</evidence>